<reference evidence="1 2" key="1">
    <citation type="journal article" date="2022" name="Hortic Res">
        <title>A haplotype resolved chromosomal level avocado genome allows analysis of novel avocado genes.</title>
        <authorList>
            <person name="Nath O."/>
            <person name="Fletcher S.J."/>
            <person name="Hayward A."/>
            <person name="Shaw L.M."/>
            <person name="Masouleh A.K."/>
            <person name="Furtado A."/>
            <person name="Henry R.J."/>
            <person name="Mitter N."/>
        </authorList>
    </citation>
    <scope>NUCLEOTIDE SEQUENCE [LARGE SCALE GENOMIC DNA]</scope>
    <source>
        <strain evidence="2">cv. Hass</strain>
    </source>
</reference>
<evidence type="ECO:0000313" key="1">
    <source>
        <dbReference type="EMBL" id="KAJ8637358.1"/>
    </source>
</evidence>
<gene>
    <name evidence="1" type="ORF">MRB53_011625</name>
</gene>
<proteinExistence type="predicted"/>
<comment type="caution">
    <text evidence="1">The sequence shown here is derived from an EMBL/GenBank/DDBJ whole genome shotgun (WGS) entry which is preliminary data.</text>
</comment>
<dbReference type="Proteomes" id="UP001234297">
    <property type="component" value="Chromosome 3"/>
</dbReference>
<protein>
    <submittedName>
        <fullName evidence="1">Uncharacterized protein</fullName>
    </submittedName>
</protein>
<keyword evidence="2" id="KW-1185">Reference proteome</keyword>
<sequence length="426" mass="47664">MVTSQYHAKTQQLEMESSPRPKKPFSPLNLTLSPNSTSKPPQTSKPEDQGLRLIQLLLTCAAHASSGNLNRADACLHQISHLSSVSGHSMQRLAAHFSSSLATRLLKGWPGVYTALNQTRPCSKPEPDPTRTARLAFSRALPYVGFARTIIHRTIVRAMTEEGVIHILDLGSGDPALWGPILRAFSRRSPHGPPYLKMTSVHASKDVLDYLGSNLVKEAEALDIPFQFNPLNLSLKDLTLDQLKVRSGEALAVCSMLALHVLLAEEDCLNPCKQMEVFLSMVRSMSPKVFVLVEQESDHNSTRLVDRFVQGLYHYSALFDSIEAAAGSLSGRERMAVEDMLGAEIENVVACEGVERVERHERANRWMVRFDRAGFRPVRLWGVAMEEVMHLVESYGRDGFKVVSERMFEMICWHERALYSVSAWHC</sequence>
<dbReference type="EMBL" id="CM056811">
    <property type="protein sequence ID" value="KAJ8637358.1"/>
    <property type="molecule type" value="Genomic_DNA"/>
</dbReference>
<name>A0ACC2LVG0_PERAE</name>
<evidence type="ECO:0000313" key="2">
    <source>
        <dbReference type="Proteomes" id="UP001234297"/>
    </source>
</evidence>
<organism evidence="1 2">
    <name type="scientific">Persea americana</name>
    <name type="common">Avocado</name>
    <dbReference type="NCBI Taxonomy" id="3435"/>
    <lineage>
        <taxon>Eukaryota</taxon>
        <taxon>Viridiplantae</taxon>
        <taxon>Streptophyta</taxon>
        <taxon>Embryophyta</taxon>
        <taxon>Tracheophyta</taxon>
        <taxon>Spermatophyta</taxon>
        <taxon>Magnoliopsida</taxon>
        <taxon>Magnoliidae</taxon>
        <taxon>Laurales</taxon>
        <taxon>Lauraceae</taxon>
        <taxon>Persea</taxon>
    </lineage>
</organism>
<accession>A0ACC2LVG0</accession>